<keyword evidence="1" id="KW-1133">Transmembrane helix</keyword>
<protein>
    <submittedName>
        <fullName evidence="2">WD40 repeat domain-containing protein</fullName>
    </submittedName>
</protein>
<organism evidence="2 3">
    <name type="scientific">Vairimorpha necatrix</name>
    <dbReference type="NCBI Taxonomy" id="6039"/>
    <lineage>
        <taxon>Eukaryota</taxon>
        <taxon>Fungi</taxon>
        <taxon>Fungi incertae sedis</taxon>
        <taxon>Microsporidia</taxon>
        <taxon>Nosematidae</taxon>
        <taxon>Vairimorpha</taxon>
    </lineage>
</organism>
<keyword evidence="1" id="KW-0472">Membrane</keyword>
<keyword evidence="1" id="KW-0812">Transmembrane</keyword>
<dbReference type="AlphaFoldDB" id="A0AAX4JAM5"/>
<name>A0AAX4JAM5_9MICR</name>
<reference evidence="2" key="1">
    <citation type="journal article" date="2024" name="BMC Genomics">
        <title>Functional annotation of a divergent genome using sequence and structure-based similarity.</title>
        <authorList>
            <person name="Svedberg D."/>
            <person name="Winiger R.R."/>
            <person name="Berg A."/>
            <person name="Sharma H."/>
            <person name="Tellgren-Roth C."/>
            <person name="Debrunner-Vossbrinck B.A."/>
            <person name="Vossbrinck C.R."/>
            <person name="Barandun J."/>
        </authorList>
    </citation>
    <scope>NUCLEOTIDE SEQUENCE</scope>
    <source>
        <strain evidence="2">Illinois isolate</strain>
    </source>
</reference>
<evidence type="ECO:0000313" key="2">
    <source>
        <dbReference type="EMBL" id="WUR03003.1"/>
    </source>
</evidence>
<gene>
    <name evidence="2" type="ORF">VNE69_03215</name>
</gene>
<dbReference type="Proteomes" id="UP001334084">
    <property type="component" value="Chromosome 3"/>
</dbReference>
<proteinExistence type="predicted"/>
<sequence length="367" mass="42422">MKAPVFPIFTLKTYENFVIVAGGGGEEKDGKNNGIIILNDTTSKDIAFYGTEDMILDLFISKGYISLELDNNDKTKDNSFSKVDNSFSKVDKVFPVHFAARGTNFIYLCKFDKKSINLLFKIEKPADRLIFKRHLIFIENKKIYTIFDALKNTKISSKKNIKLKNTLRDETQEEYVYALKKSANKILIEREEGLTDVPDTWENFFIVDNRIHKVCIEDSKSCFVFNGKKYFYDLEIGDISCLKDETLVFYLKGENSQLIFIKENEVSYKIPRITCMNVDQEDFVTIGTAQGKGFLFKNMQLFCTRKLCDLPLTGISYEKGYFYYSSFSGLVNRKKAFSLFKMMIFISFIIILLIGILIKLMKLIKIN</sequence>
<keyword evidence="3" id="KW-1185">Reference proteome</keyword>
<dbReference type="EMBL" id="CP142728">
    <property type="protein sequence ID" value="WUR03003.1"/>
    <property type="molecule type" value="Genomic_DNA"/>
</dbReference>
<evidence type="ECO:0000313" key="3">
    <source>
        <dbReference type="Proteomes" id="UP001334084"/>
    </source>
</evidence>
<dbReference type="KEGG" id="vnx:VNE69_03215"/>
<accession>A0AAX4JAM5</accession>
<evidence type="ECO:0000256" key="1">
    <source>
        <dbReference type="SAM" id="Phobius"/>
    </source>
</evidence>
<dbReference type="RefSeq" id="XP_065329148.1">
    <property type="nucleotide sequence ID" value="XM_065473076.1"/>
</dbReference>
<dbReference type="GeneID" id="90540811"/>
<feature type="transmembrane region" description="Helical" evidence="1">
    <location>
        <begin position="336"/>
        <end position="358"/>
    </location>
</feature>